<evidence type="ECO:0000256" key="1">
    <source>
        <dbReference type="ARBA" id="ARBA00022741"/>
    </source>
</evidence>
<dbReference type="PANTHER" id="PTHR22683">
    <property type="entry name" value="SPORULATION PROTEIN RELATED"/>
    <property type="match status" value="1"/>
</dbReference>
<dbReference type="AlphaFoldDB" id="A0A644WZU4"/>
<sequence length="387" mass="44970">MFDLLVNSWFDVMENFLPLIGKCLHMDFYKGFDFESYFINTNLYNETNEIREYPKLIDHTLTDKKDTYIFTVPNGYGKQKLLQYKDGLELAIGYPIEYDFNKSNWIISVQKGKLPSKIKYIHEYKKNSLKIPIGESIDSIVEIDLKENPNTYICGTTGSGKSVCSKSILTSVINNFNPNRMKIILCDLKKVELNLFKNVEHVERFAHDLSEITEIIEDTFIECEERYKLFMKNNVVNIYEYNQNRKDKLPYKILFIEEIVLLLQDKKHIAMDTLKQILPICRACGIFVIMTMQRPSCDVIDNIVKSCVNNRIVFKCEDSKNSLIALDDEGGEKLKGNGHGILKVSGVKTEFQGYFISTQQTKELIKPFEIEKIKENKEIDLSFIDKI</sequence>
<dbReference type="GO" id="GO:0003677">
    <property type="term" value="F:DNA binding"/>
    <property type="evidence" value="ECO:0007669"/>
    <property type="project" value="InterPro"/>
</dbReference>
<dbReference type="GO" id="GO:0005524">
    <property type="term" value="F:ATP binding"/>
    <property type="evidence" value="ECO:0007669"/>
    <property type="project" value="UniProtKB-KW"/>
</dbReference>
<dbReference type="Gene3D" id="3.40.50.300">
    <property type="entry name" value="P-loop containing nucleotide triphosphate hydrolases"/>
    <property type="match status" value="1"/>
</dbReference>
<feature type="domain" description="FtsK" evidence="3">
    <location>
        <begin position="138"/>
        <end position="323"/>
    </location>
</feature>
<keyword evidence="1" id="KW-0547">Nucleotide-binding</keyword>
<organism evidence="4">
    <name type="scientific">bioreactor metagenome</name>
    <dbReference type="NCBI Taxonomy" id="1076179"/>
    <lineage>
        <taxon>unclassified sequences</taxon>
        <taxon>metagenomes</taxon>
        <taxon>ecological metagenomes</taxon>
    </lineage>
</organism>
<reference evidence="4" key="1">
    <citation type="submission" date="2019-08" db="EMBL/GenBank/DDBJ databases">
        <authorList>
            <person name="Kucharzyk K."/>
            <person name="Murdoch R.W."/>
            <person name="Higgins S."/>
            <person name="Loffler F."/>
        </authorList>
    </citation>
    <scope>NUCLEOTIDE SEQUENCE</scope>
</reference>
<dbReference type="PROSITE" id="PS50901">
    <property type="entry name" value="FTSK"/>
    <property type="match status" value="1"/>
</dbReference>
<proteinExistence type="predicted"/>
<keyword evidence="2" id="KW-0067">ATP-binding</keyword>
<evidence type="ECO:0000259" key="3">
    <source>
        <dbReference type="PROSITE" id="PS50901"/>
    </source>
</evidence>
<comment type="caution">
    <text evidence="4">The sequence shown here is derived from an EMBL/GenBank/DDBJ whole genome shotgun (WGS) entry which is preliminary data.</text>
</comment>
<protein>
    <recommendedName>
        <fullName evidence="3">FtsK domain-containing protein</fullName>
    </recommendedName>
</protein>
<dbReference type="InterPro" id="IPR002543">
    <property type="entry name" value="FtsK_dom"/>
</dbReference>
<dbReference type="SUPFAM" id="SSF52540">
    <property type="entry name" value="P-loop containing nucleoside triphosphate hydrolases"/>
    <property type="match status" value="1"/>
</dbReference>
<dbReference type="Pfam" id="PF01580">
    <property type="entry name" value="FtsK_SpoIIIE"/>
    <property type="match status" value="1"/>
</dbReference>
<dbReference type="EMBL" id="VSSQ01001567">
    <property type="protein sequence ID" value="MPM09426.1"/>
    <property type="molecule type" value="Genomic_DNA"/>
</dbReference>
<name>A0A644WZU4_9ZZZZ</name>
<dbReference type="PANTHER" id="PTHR22683:SF1">
    <property type="entry name" value="TYPE VII SECRETION SYSTEM PROTEIN ESSC"/>
    <property type="match status" value="1"/>
</dbReference>
<accession>A0A644WZU4</accession>
<gene>
    <name evidence="4" type="ORF">SDC9_55743</name>
</gene>
<evidence type="ECO:0000313" key="4">
    <source>
        <dbReference type="EMBL" id="MPM09426.1"/>
    </source>
</evidence>
<evidence type="ECO:0000256" key="2">
    <source>
        <dbReference type="ARBA" id="ARBA00022840"/>
    </source>
</evidence>
<dbReference type="InterPro" id="IPR027417">
    <property type="entry name" value="P-loop_NTPase"/>
</dbReference>
<dbReference type="InterPro" id="IPR050206">
    <property type="entry name" value="FtsK/SpoIIIE/SftA"/>
</dbReference>